<evidence type="ECO:0000256" key="1">
    <source>
        <dbReference type="SAM" id="MobiDB-lite"/>
    </source>
</evidence>
<name>A0A7J6XBK7_THATH</name>
<feature type="compositionally biased region" description="Polar residues" evidence="1">
    <location>
        <begin position="46"/>
        <end position="62"/>
    </location>
</feature>
<proteinExistence type="predicted"/>
<evidence type="ECO:0000313" key="3">
    <source>
        <dbReference type="Proteomes" id="UP000554482"/>
    </source>
</evidence>
<keyword evidence="3" id="KW-1185">Reference proteome</keyword>
<accession>A0A7J6XBK7</accession>
<reference evidence="2 3" key="1">
    <citation type="submission" date="2020-06" db="EMBL/GenBank/DDBJ databases">
        <title>Transcriptomic and genomic resources for Thalictrum thalictroides and T. hernandezii: Facilitating candidate gene discovery in an emerging model plant lineage.</title>
        <authorList>
            <person name="Arias T."/>
            <person name="Riano-Pachon D.M."/>
            <person name="Di Stilio V.S."/>
        </authorList>
    </citation>
    <scope>NUCLEOTIDE SEQUENCE [LARGE SCALE GENOMIC DNA]</scope>
    <source>
        <strain evidence="3">cv. WT478/WT964</strain>
        <tissue evidence="2">Leaves</tissue>
    </source>
</reference>
<gene>
    <name evidence="2" type="ORF">FRX31_004066</name>
</gene>
<comment type="caution">
    <text evidence="2">The sequence shown here is derived from an EMBL/GenBank/DDBJ whole genome shotgun (WGS) entry which is preliminary data.</text>
</comment>
<dbReference type="AlphaFoldDB" id="A0A7J6XBK7"/>
<organism evidence="2 3">
    <name type="scientific">Thalictrum thalictroides</name>
    <name type="common">Rue-anemone</name>
    <name type="synonym">Anemone thalictroides</name>
    <dbReference type="NCBI Taxonomy" id="46969"/>
    <lineage>
        <taxon>Eukaryota</taxon>
        <taxon>Viridiplantae</taxon>
        <taxon>Streptophyta</taxon>
        <taxon>Embryophyta</taxon>
        <taxon>Tracheophyta</taxon>
        <taxon>Spermatophyta</taxon>
        <taxon>Magnoliopsida</taxon>
        <taxon>Ranunculales</taxon>
        <taxon>Ranunculaceae</taxon>
        <taxon>Thalictroideae</taxon>
        <taxon>Thalictrum</taxon>
    </lineage>
</organism>
<feature type="non-terminal residue" evidence="2">
    <location>
        <position position="118"/>
    </location>
</feature>
<protein>
    <submittedName>
        <fullName evidence="2">Uncharacterized protein</fullName>
    </submittedName>
</protein>
<dbReference type="Proteomes" id="UP000554482">
    <property type="component" value="Unassembled WGS sequence"/>
</dbReference>
<evidence type="ECO:0000313" key="2">
    <source>
        <dbReference type="EMBL" id="KAF5206347.1"/>
    </source>
</evidence>
<sequence length="118" mass="13870">MNLSRSTAKKMDSRIFLMRDQQPYYQYQEQQQPYHQSYYQQPDYTNAYQQQPQSQFTQNDSAPIQPRGISATLMLLKIKTSTCRTEEVVEKAREIEEITVQGRKTGRVLQVKMTARLG</sequence>
<dbReference type="EMBL" id="JABWDY010002854">
    <property type="protein sequence ID" value="KAF5206347.1"/>
    <property type="molecule type" value="Genomic_DNA"/>
</dbReference>
<feature type="region of interest" description="Disordered" evidence="1">
    <location>
        <begin position="44"/>
        <end position="64"/>
    </location>
</feature>